<evidence type="ECO:0000256" key="4">
    <source>
        <dbReference type="ARBA" id="ARBA00022692"/>
    </source>
</evidence>
<evidence type="ECO:0000256" key="5">
    <source>
        <dbReference type="ARBA" id="ARBA00022927"/>
    </source>
</evidence>
<evidence type="ECO:0000313" key="11">
    <source>
        <dbReference type="EMBL" id="MPM83368.1"/>
    </source>
</evidence>
<feature type="transmembrane region" description="Helical" evidence="9">
    <location>
        <begin position="24"/>
        <end position="44"/>
    </location>
</feature>
<dbReference type="InterPro" id="IPR022813">
    <property type="entry name" value="SecD/SecF_arch_bac"/>
</dbReference>
<dbReference type="PANTHER" id="PTHR30081:SF1">
    <property type="entry name" value="PROTEIN TRANSLOCASE SUBUNIT SECD"/>
    <property type="match status" value="1"/>
</dbReference>
<organism evidence="11">
    <name type="scientific">bioreactor metagenome</name>
    <dbReference type="NCBI Taxonomy" id="1076179"/>
    <lineage>
        <taxon>unclassified sequences</taxon>
        <taxon>metagenomes</taxon>
        <taxon>ecological metagenomes</taxon>
    </lineage>
</organism>
<evidence type="ECO:0000256" key="3">
    <source>
        <dbReference type="ARBA" id="ARBA00022475"/>
    </source>
</evidence>
<dbReference type="InterPro" id="IPR048634">
    <property type="entry name" value="SecD_SecF_C"/>
</dbReference>
<dbReference type="GO" id="GO:0015031">
    <property type="term" value="P:protein transport"/>
    <property type="evidence" value="ECO:0007669"/>
    <property type="project" value="UniProtKB-KW"/>
</dbReference>
<gene>
    <name evidence="11" type="primary">secD_7</name>
    <name evidence="11" type="ORF">SDC9_130432</name>
</gene>
<accession>A0A645D2S7</accession>
<dbReference type="InterPro" id="IPR001036">
    <property type="entry name" value="Acrflvin-R"/>
</dbReference>
<dbReference type="SUPFAM" id="SSF82866">
    <property type="entry name" value="Multidrug efflux transporter AcrB transmembrane domain"/>
    <property type="match status" value="1"/>
</dbReference>
<feature type="transmembrane region" description="Helical" evidence="9">
    <location>
        <begin position="156"/>
        <end position="177"/>
    </location>
</feature>
<dbReference type="EMBL" id="VSSQ01032180">
    <property type="protein sequence ID" value="MPM83368.1"/>
    <property type="molecule type" value="Genomic_DNA"/>
</dbReference>
<dbReference type="InterPro" id="IPR055344">
    <property type="entry name" value="SecD_SecF_C_bact"/>
</dbReference>
<reference evidence="11" key="1">
    <citation type="submission" date="2019-08" db="EMBL/GenBank/DDBJ databases">
        <authorList>
            <person name="Kucharzyk K."/>
            <person name="Murdoch R.W."/>
            <person name="Higgins S."/>
            <person name="Loffler F."/>
        </authorList>
    </citation>
    <scope>NUCLEOTIDE SEQUENCE</scope>
</reference>
<feature type="domain" description="Protein export membrane protein SecD/SecF C-terminal" evidence="10">
    <location>
        <begin position="6"/>
        <end position="180"/>
    </location>
</feature>
<dbReference type="PANTHER" id="PTHR30081">
    <property type="entry name" value="PROTEIN-EXPORT MEMBRANE PROTEIN SEC"/>
    <property type="match status" value="1"/>
</dbReference>
<dbReference type="PRINTS" id="PR00702">
    <property type="entry name" value="ACRIFLAVINRP"/>
</dbReference>
<keyword evidence="2" id="KW-0813">Transport</keyword>
<evidence type="ECO:0000259" key="10">
    <source>
        <dbReference type="Pfam" id="PF02355"/>
    </source>
</evidence>
<feature type="transmembrane region" description="Helical" evidence="9">
    <location>
        <begin position="125"/>
        <end position="144"/>
    </location>
</feature>
<comment type="caution">
    <text evidence="11">The sequence shown here is derived from an EMBL/GenBank/DDBJ whole genome shotgun (WGS) entry which is preliminary data.</text>
</comment>
<dbReference type="Pfam" id="PF02355">
    <property type="entry name" value="SecD_SecF_C"/>
    <property type="match status" value="1"/>
</dbReference>
<feature type="transmembrane region" description="Helical" evidence="9">
    <location>
        <begin position="76"/>
        <end position="94"/>
    </location>
</feature>
<proteinExistence type="predicted"/>
<keyword evidence="7" id="KW-0811">Translocation</keyword>
<sequence length="193" mass="21308">MPIHVLEQQNIEASLGEESVQQSVQAGMLGLLFVMVFMILLYGWLGFVADLSLLMYAILTIALYKVFGVVLTLPGIAGLILTIGMAVDANILIFERMKEELRAGHSYRQAMELGFGRAWDSIKDANVASIITALVLINPLNFSFLNTSGLVRGFGITFLLGTLLSLFTGVFVSRLLLRVLMPKLKKKEWNAKL</sequence>
<name>A0A645D2S7_9ZZZZ</name>
<keyword evidence="8 9" id="KW-0472">Membrane</keyword>
<dbReference type="NCBIfam" id="TIGR00916">
    <property type="entry name" value="2A0604s01"/>
    <property type="match status" value="1"/>
</dbReference>
<keyword evidence="5" id="KW-0653">Protein transport</keyword>
<dbReference type="GO" id="GO:0005886">
    <property type="term" value="C:plasma membrane"/>
    <property type="evidence" value="ECO:0007669"/>
    <property type="project" value="UniProtKB-SubCell"/>
</dbReference>
<dbReference type="AlphaFoldDB" id="A0A645D2S7"/>
<dbReference type="Gene3D" id="1.20.1640.10">
    <property type="entry name" value="Multidrug efflux transporter AcrB transmembrane domain"/>
    <property type="match status" value="1"/>
</dbReference>
<keyword evidence="4 9" id="KW-0812">Transmembrane</keyword>
<evidence type="ECO:0000256" key="2">
    <source>
        <dbReference type="ARBA" id="ARBA00022448"/>
    </source>
</evidence>
<evidence type="ECO:0000256" key="9">
    <source>
        <dbReference type="SAM" id="Phobius"/>
    </source>
</evidence>
<keyword evidence="6 9" id="KW-1133">Transmembrane helix</keyword>
<comment type="subcellular location">
    <subcellularLocation>
        <location evidence="1">Cell membrane</location>
        <topology evidence="1">Multi-pass membrane protein</topology>
    </subcellularLocation>
</comment>
<evidence type="ECO:0000256" key="8">
    <source>
        <dbReference type="ARBA" id="ARBA00023136"/>
    </source>
</evidence>
<protein>
    <submittedName>
        <fullName evidence="11">Protein translocase subunit SecD</fullName>
    </submittedName>
</protein>
<dbReference type="GO" id="GO:0022857">
    <property type="term" value="F:transmembrane transporter activity"/>
    <property type="evidence" value="ECO:0007669"/>
    <property type="project" value="InterPro"/>
</dbReference>
<evidence type="ECO:0000256" key="7">
    <source>
        <dbReference type="ARBA" id="ARBA00023010"/>
    </source>
</evidence>
<evidence type="ECO:0000256" key="6">
    <source>
        <dbReference type="ARBA" id="ARBA00022989"/>
    </source>
</evidence>
<keyword evidence="3" id="KW-1003">Cell membrane</keyword>
<evidence type="ECO:0000256" key="1">
    <source>
        <dbReference type="ARBA" id="ARBA00004651"/>
    </source>
</evidence>